<reference evidence="2 3" key="1">
    <citation type="submission" date="2017-11" db="EMBL/GenBank/DDBJ databases">
        <title>Reclassification of Bisgaard taxon 5 as Caviibacterium pharyngocola gen. nov., sp. nov.</title>
        <authorList>
            <person name="Christensen H."/>
        </authorList>
    </citation>
    <scope>NUCLEOTIDE SEQUENCE [LARGE SCALE GENOMIC DNA]</scope>
    <source>
        <strain evidence="2 3">7_3</strain>
    </source>
</reference>
<comment type="caution">
    <text evidence="2">The sequence shown here is derived from an EMBL/GenBank/DDBJ whole genome shotgun (WGS) entry which is preliminary data.</text>
</comment>
<accession>A0A2M8RU67</accession>
<feature type="chain" id="PRO_5014663641" evidence="1">
    <location>
        <begin position="21"/>
        <end position="144"/>
    </location>
</feature>
<dbReference type="Proteomes" id="UP000230282">
    <property type="component" value="Unassembled WGS sequence"/>
</dbReference>
<dbReference type="RefSeq" id="WP_100297148.1">
    <property type="nucleotide sequence ID" value="NZ_PHGZ01000020.1"/>
</dbReference>
<dbReference type="OrthoDB" id="8613971at2"/>
<sequence length="144" mass="16053">MMKKILLISTALFASANIIAADPVFTFGAKNQDSLADVWLDNGKVYSKNDTNRRFCWQLKGFANDTDPVKLQLVITSPAKSTFSFSGINSVDKTEHQFALIIKPVNGTFLNCWKFDALDPLGKYTLKVNANGVQYPLQTFELKP</sequence>
<evidence type="ECO:0000313" key="3">
    <source>
        <dbReference type="Proteomes" id="UP000230282"/>
    </source>
</evidence>
<dbReference type="AlphaFoldDB" id="A0A2M8RU67"/>
<feature type="signal peptide" evidence="1">
    <location>
        <begin position="1"/>
        <end position="20"/>
    </location>
</feature>
<gene>
    <name evidence="2" type="ORF">CVP04_08865</name>
</gene>
<keyword evidence="1" id="KW-0732">Signal</keyword>
<evidence type="ECO:0000313" key="2">
    <source>
        <dbReference type="EMBL" id="PJG82436.1"/>
    </source>
</evidence>
<keyword evidence="3" id="KW-1185">Reference proteome</keyword>
<dbReference type="EMBL" id="PHGZ01000020">
    <property type="protein sequence ID" value="PJG82436.1"/>
    <property type="molecule type" value="Genomic_DNA"/>
</dbReference>
<proteinExistence type="predicted"/>
<organism evidence="2 3">
    <name type="scientific">Caviibacterium pharyngocola</name>
    <dbReference type="NCBI Taxonomy" id="28159"/>
    <lineage>
        <taxon>Bacteria</taxon>
        <taxon>Pseudomonadati</taxon>
        <taxon>Pseudomonadota</taxon>
        <taxon>Gammaproteobacteria</taxon>
        <taxon>Pasteurellales</taxon>
        <taxon>Pasteurellaceae</taxon>
        <taxon>Caviibacterium</taxon>
    </lineage>
</organism>
<protein>
    <submittedName>
        <fullName evidence="2">Uncharacterized protein</fullName>
    </submittedName>
</protein>
<evidence type="ECO:0000256" key="1">
    <source>
        <dbReference type="SAM" id="SignalP"/>
    </source>
</evidence>
<name>A0A2M8RU67_9PAST</name>